<evidence type="ECO:0000313" key="1">
    <source>
        <dbReference type="EMBL" id="KAJ8113223.1"/>
    </source>
</evidence>
<comment type="caution">
    <text evidence="1">The sequence shown here is derived from an EMBL/GenBank/DDBJ whole genome shotgun (WGS) entry which is preliminary data.</text>
</comment>
<keyword evidence="2" id="KW-1185">Reference proteome</keyword>
<proteinExistence type="predicted"/>
<gene>
    <name evidence="1" type="ORF">OPT61_g4603</name>
</gene>
<evidence type="ECO:0000313" key="2">
    <source>
        <dbReference type="Proteomes" id="UP001153331"/>
    </source>
</evidence>
<name>A0ACC2IDF5_9PLEO</name>
<protein>
    <submittedName>
        <fullName evidence="1">Uncharacterized protein</fullName>
    </submittedName>
</protein>
<accession>A0ACC2IDF5</accession>
<dbReference type="EMBL" id="JAPHNI010000267">
    <property type="protein sequence ID" value="KAJ8113223.1"/>
    <property type="molecule type" value="Genomic_DNA"/>
</dbReference>
<dbReference type="Proteomes" id="UP001153331">
    <property type="component" value="Unassembled WGS sequence"/>
</dbReference>
<sequence length="554" mass="62719">MDPASRALADALSRDESMSYRALAQEKNVPRSTLHRRKHGGMSKAARGYLQQYLTVEEEKALVMFLLLMSRFGQPVRIKYIPTLAFGIACRRSATNKPVKPPGKNWARSFEMRHPELKSRRVRSIDWKRHENIIYDKVVEWFEVMGDVLQDTAILPRNFYNMDETGVMLSKLGSVKVLVGKDDRRDYRGAGIKRTMVTAVECISADGRALLPLIIWPASTHRSNWTTYPTPGWHYGHSENGYNDSKICLEWLTRVFDPQTKDIADGKPRVLVCDGFGTHETLEILEFCLSNNIILCRLPSHTSHKLQPCDVGVFAPLKTAYRDQVERLNRGGIDTISKEHFTSLYDPARSRAFTARNIRAAWAASGLYPFNPDRVFRNMPKPPADLTVSTAEETVRLCPQEAVQLTPVTPVNTEGVTSLHDLIKQDTSKFDEVSKQRIQRRIQKLASAAKISFAKQGLLQDHNRLLCKINNESKVRRATRAVVLGKAKVMKYEDLEAARAKRAASDRIIAEKCKGKRGRKGKTAEVESRMPEPGIEMAQNEAIGTWRAPVARMY</sequence>
<organism evidence="1 2">
    <name type="scientific">Boeremia exigua</name>
    <dbReference type="NCBI Taxonomy" id="749465"/>
    <lineage>
        <taxon>Eukaryota</taxon>
        <taxon>Fungi</taxon>
        <taxon>Dikarya</taxon>
        <taxon>Ascomycota</taxon>
        <taxon>Pezizomycotina</taxon>
        <taxon>Dothideomycetes</taxon>
        <taxon>Pleosporomycetidae</taxon>
        <taxon>Pleosporales</taxon>
        <taxon>Pleosporineae</taxon>
        <taxon>Didymellaceae</taxon>
        <taxon>Boeremia</taxon>
    </lineage>
</organism>
<reference evidence="1" key="1">
    <citation type="submission" date="2022-11" db="EMBL/GenBank/DDBJ databases">
        <title>Genome Sequence of Boeremia exigua.</title>
        <authorList>
            <person name="Buettner E."/>
        </authorList>
    </citation>
    <scope>NUCLEOTIDE SEQUENCE</scope>
    <source>
        <strain evidence="1">CU02</strain>
    </source>
</reference>